<dbReference type="FunFam" id="3.30.70.330:FF:000131">
    <property type="entry name" value="Heterogeneous nuclear ribonucleoprotein h3 isoform"/>
    <property type="match status" value="1"/>
</dbReference>
<keyword evidence="1" id="KW-0597">Phosphoprotein</keyword>
<dbReference type="GeneID" id="110196986"/>
<dbReference type="InParanoid" id="A0A6P5IYL7"/>
<keyword evidence="7" id="KW-1185">Reference proteome</keyword>
<evidence type="ECO:0000256" key="1">
    <source>
        <dbReference type="ARBA" id="ARBA00022553"/>
    </source>
</evidence>
<dbReference type="Gene3D" id="3.30.70.330">
    <property type="match status" value="2"/>
</dbReference>
<dbReference type="PROSITE" id="PS50102">
    <property type="entry name" value="RRM"/>
    <property type="match status" value="1"/>
</dbReference>
<proteinExistence type="predicted"/>
<evidence type="ECO:0000256" key="2">
    <source>
        <dbReference type="ARBA" id="ARBA00022664"/>
    </source>
</evidence>
<dbReference type="AlphaFoldDB" id="A0A6P5IYL7"/>
<evidence type="ECO:0000256" key="5">
    <source>
        <dbReference type="PROSITE-ProRule" id="PRU00176"/>
    </source>
</evidence>
<organism evidence="7 8">
    <name type="scientific">Phascolarctos cinereus</name>
    <name type="common">Koala</name>
    <dbReference type="NCBI Taxonomy" id="38626"/>
    <lineage>
        <taxon>Eukaryota</taxon>
        <taxon>Metazoa</taxon>
        <taxon>Chordata</taxon>
        <taxon>Craniata</taxon>
        <taxon>Vertebrata</taxon>
        <taxon>Euteleostomi</taxon>
        <taxon>Mammalia</taxon>
        <taxon>Metatheria</taxon>
        <taxon>Diprotodontia</taxon>
        <taxon>Phascolarctidae</taxon>
        <taxon>Phascolarctos</taxon>
    </lineage>
</organism>
<dbReference type="RefSeq" id="XP_020826163.1">
    <property type="nucleotide sequence ID" value="XM_020970504.1"/>
</dbReference>
<dbReference type="SMART" id="SM00360">
    <property type="entry name" value="RRM"/>
    <property type="match status" value="2"/>
</dbReference>
<keyword evidence="3" id="KW-0677">Repeat</keyword>
<dbReference type="Pfam" id="PF00076">
    <property type="entry name" value="RRM_1"/>
    <property type="match status" value="2"/>
</dbReference>
<accession>A0A6P5IYL7</accession>
<evidence type="ECO:0000313" key="8">
    <source>
        <dbReference type="RefSeq" id="XP_020826163.1"/>
    </source>
</evidence>
<gene>
    <name evidence="8" type="primary">LOC110196986</name>
</gene>
<keyword evidence="2" id="KW-0507">mRNA processing</keyword>
<dbReference type="InterPro" id="IPR000504">
    <property type="entry name" value="RRM_dom"/>
</dbReference>
<dbReference type="InterPro" id="IPR035979">
    <property type="entry name" value="RBD_domain_sf"/>
</dbReference>
<feature type="domain" description="RRM" evidence="6">
    <location>
        <begin position="19"/>
        <end position="94"/>
    </location>
</feature>
<evidence type="ECO:0000256" key="4">
    <source>
        <dbReference type="ARBA" id="ARBA00022884"/>
    </source>
</evidence>
<name>A0A6P5IYL7_PHACI</name>
<dbReference type="PANTHER" id="PTHR13976">
    <property type="entry name" value="HETEROGENEOUS NUCLEAR RIBONUCLEOPROTEIN-RELATED"/>
    <property type="match status" value="1"/>
</dbReference>
<keyword evidence="4 5" id="KW-0694">RNA-binding</keyword>
<dbReference type="GO" id="GO:0003723">
    <property type="term" value="F:RNA binding"/>
    <property type="evidence" value="ECO:0007669"/>
    <property type="project" value="UniProtKB-UniRule"/>
</dbReference>
<dbReference type="GO" id="GO:0006397">
    <property type="term" value="P:mRNA processing"/>
    <property type="evidence" value="ECO:0007669"/>
    <property type="project" value="UniProtKB-KW"/>
</dbReference>
<evidence type="ECO:0000259" key="6">
    <source>
        <dbReference type="PROSITE" id="PS50102"/>
    </source>
</evidence>
<evidence type="ECO:0000313" key="7">
    <source>
        <dbReference type="Proteomes" id="UP000515140"/>
    </source>
</evidence>
<dbReference type="InterPro" id="IPR050666">
    <property type="entry name" value="ESRP"/>
</dbReference>
<sequence>MIQVFNRATPDGSLIANSGLLCIRGLPFGCNKESIRHFFSGLETVPSGIILPVDFQGKSTGTALVQFASQEAAEIAIRKHKGRPEPSYVENLKDGSMQMPTHWGPFRAFMVKQRLGPYDRQGPGLRLKTIRGEGSDKTMRPRVYERVHGSYDRKNRSNDNHGIDFNISTRRMPDNTYGDFIFHNATCHHWVHMRGLPYKATVNDIYHFFSPLCPLRVYIEIGQDGKATGEADVDFVTHEDAVAAMVKEKTYMQQRYIELFLYSTARERMDTFTSKVIRARGNQLRGDPFERQQLYMGCSICSGLKNSLGGGYVNPVVMDSHCSSKGNMCMQVEGIDNMCDKWR</sequence>
<protein>
    <submittedName>
        <fullName evidence="8">Heterogeneous nuclear ribonucleoprotein H-like</fullName>
    </submittedName>
</protein>
<evidence type="ECO:0000256" key="3">
    <source>
        <dbReference type="ARBA" id="ARBA00022737"/>
    </source>
</evidence>
<dbReference type="SUPFAM" id="SSF54928">
    <property type="entry name" value="RNA-binding domain, RBD"/>
    <property type="match status" value="2"/>
</dbReference>
<reference evidence="8" key="1">
    <citation type="submission" date="2025-08" db="UniProtKB">
        <authorList>
            <consortium name="RefSeq"/>
        </authorList>
    </citation>
    <scope>IDENTIFICATION</scope>
    <source>
        <tissue evidence="8">Spleen</tissue>
    </source>
</reference>
<dbReference type="KEGG" id="pcw:110196986"/>
<dbReference type="InterPro" id="IPR012677">
    <property type="entry name" value="Nucleotide-bd_a/b_plait_sf"/>
</dbReference>
<dbReference type="Proteomes" id="UP000515140">
    <property type="component" value="Unplaced"/>
</dbReference>